<dbReference type="Gene3D" id="3.40.50.720">
    <property type="entry name" value="NAD(P)-binding Rossmann-like Domain"/>
    <property type="match status" value="1"/>
</dbReference>
<dbReference type="AlphaFoldDB" id="A0A1M4ZCJ2"/>
<proteinExistence type="predicted"/>
<protein>
    <recommendedName>
        <fullName evidence="3">Short chain dehydrogenase</fullName>
    </recommendedName>
</protein>
<keyword evidence="2" id="KW-1185">Reference proteome</keyword>
<evidence type="ECO:0000313" key="2">
    <source>
        <dbReference type="Proteomes" id="UP000184518"/>
    </source>
</evidence>
<name>A0A1M4ZCJ2_9FLAO</name>
<dbReference type="Proteomes" id="UP000184518">
    <property type="component" value="Unassembled WGS sequence"/>
</dbReference>
<reference evidence="2" key="1">
    <citation type="submission" date="2016-11" db="EMBL/GenBank/DDBJ databases">
        <authorList>
            <person name="Varghese N."/>
            <person name="Submissions S."/>
        </authorList>
    </citation>
    <scope>NUCLEOTIDE SEQUENCE [LARGE SCALE GENOMIC DNA]</scope>
    <source>
        <strain evidence="2">DSM 27619</strain>
    </source>
</reference>
<gene>
    <name evidence="1" type="ORF">SAMN05443633_103121</name>
</gene>
<sequence>MSEKNLNSKVVLIAGGGKNLGGLLSRNFAAKGAKLAIHYNSEGSKRPLVMCRL</sequence>
<accession>A0A1M4ZCJ2</accession>
<dbReference type="EMBL" id="FQUT01000003">
    <property type="protein sequence ID" value="SHF15675.1"/>
    <property type="molecule type" value="Genomic_DNA"/>
</dbReference>
<dbReference type="STRING" id="1416778.SAMN05443633_103121"/>
<dbReference type="InterPro" id="IPR036291">
    <property type="entry name" value="NAD(P)-bd_dom_sf"/>
</dbReference>
<dbReference type="SUPFAM" id="SSF51735">
    <property type="entry name" value="NAD(P)-binding Rossmann-fold domains"/>
    <property type="match status" value="1"/>
</dbReference>
<evidence type="ECO:0008006" key="3">
    <source>
        <dbReference type="Google" id="ProtNLM"/>
    </source>
</evidence>
<organism evidence="1 2">
    <name type="scientific">Chryseobacterium arachidis</name>
    <dbReference type="NCBI Taxonomy" id="1416778"/>
    <lineage>
        <taxon>Bacteria</taxon>
        <taxon>Pseudomonadati</taxon>
        <taxon>Bacteroidota</taxon>
        <taxon>Flavobacteriia</taxon>
        <taxon>Flavobacteriales</taxon>
        <taxon>Weeksellaceae</taxon>
        <taxon>Chryseobacterium group</taxon>
        <taxon>Chryseobacterium</taxon>
    </lineage>
</organism>
<evidence type="ECO:0000313" key="1">
    <source>
        <dbReference type="EMBL" id="SHF15675.1"/>
    </source>
</evidence>